<evidence type="ECO:0000256" key="5">
    <source>
        <dbReference type="ARBA" id="ARBA00052109"/>
    </source>
</evidence>
<dbReference type="CDD" id="cd12144">
    <property type="entry name" value="SDH_N_domain"/>
    <property type="match status" value="1"/>
</dbReference>
<dbReference type="InterPro" id="IPR048963">
    <property type="entry name" value="ArgZ/ArgE-like_C_2nd"/>
</dbReference>
<reference evidence="14 15" key="1">
    <citation type="submission" date="2018-06" db="EMBL/GenBank/DDBJ databases">
        <title>Extensive metabolic versatility and redundancy in microbially diverse, dynamic hydrothermal sediments.</title>
        <authorList>
            <person name="Dombrowski N."/>
            <person name="Teske A."/>
            <person name="Baker B.J."/>
        </authorList>
    </citation>
    <scope>NUCLEOTIDE SEQUENCE [LARGE SCALE GENOMIC DNA]</scope>
    <source>
        <strain evidence="14">B66_G16</strain>
    </source>
</reference>
<accession>A0A497ELN1</accession>
<feature type="domain" description="Arginine dihydrolase ArgZ/ArgE-like C-terminal second subdomain" evidence="12">
    <location>
        <begin position="173"/>
        <end position="384"/>
    </location>
</feature>
<evidence type="ECO:0000256" key="6">
    <source>
        <dbReference type="ARBA" id="ARBA00056756"/>
    </source>
</evidence>
<comment type="function">
    <text evidence="6">Catalyzes the conversion of ornithine to proline, with the release of ammonia.</text>
</comment>
<comment type="similarity">
    <text evidence="7">Belongs to the AgrE/ArgZ ornithine cyclodeaminase family.</text>
</comment>
<dbReference type="EC" id="4.3.1.12" evidence="8"/>
<keyword evidence="3" id="KW-0520">NAD</keyword>
<evidence type="ECO:0000259" key="12">
    <source>
        <dbReference type="Pfam" id="PF21570"/>
    </source>
</evidence>
<dbReference type="InterPro" id="IPR007545">
    <property type="entry name" value="LOR/SDH_bifunc_enz_cons_dom"/>
</dbReference>
<comment type="catalytic activity">
    <reaction evidence="5">
        <text>L-ornithine = L-proline + NH4(+)</text>
        <dbReference type="Rhea" id="RHEA:24368"/>
        <dbReference type="ChEBI" id="CHEBI:28938"/>
        <dbReference type="ChEBI" id="CHEBI:46911"/>
        <dbReference type="ChEBI" id="CHEBI:60039"/>
        <dbReference type="EC" id="4.3.1.12"/>
    </reaction>
</comment>
<dbReference type="EMBL" id="QMQV01000204">
    <property type="protein sequence ID" value="RLE46150.1"/>
    <property type="molecule type" value="Genomic_DNA"/>
</dbReference>
<feature type="domain" description="Arginine dihydrolase ArgZ/ArgE-like C-terminal first subdomain" evidence="13">
    <location>
        <begin position="88"/>
        <end position="171"/>
    </location>
</feature>
<evidence type="ECO:0000256" key="7">
    <source>
        <dbReference type="ARBA" id="ARBA00061348"/>
    </source>
</evidence>
<name>A0A497ELN1_9CREN</name>
<dbReference type="Pfam" id="PF21571">
    <property type="entry name" value="ArgZ-like_C_1st"/>
    <property type="match status" value="1"/>
</dbReference>
<dbReference type="Pfam" id="PF04455">
    <property type="entry name" value="Saccharop_dh_N"/>
    <property type="match status" value="1"/>
</dbReference>
<evidence type="ECO:0000256" key="1">
    <source>
        <dbReference type="ARBA" id="ARBA00001911"/>
    </source>
</evidence>
<evidence type="ECO:0000259" key="13">
    <source>
        <dbReference type="Pfam" id="PF21571"/>
    </source>
</evidence>
<dbReference type="GO" id="GO:0008473">
    <property type="term" value="F:ornithine cyclodeaminase activity"/>
    <property type="evidence" value="ECO:0007669"/>
    <property type="project" value="UniProtKB-EC"/>
</dbReference>
<proteinExistence type="inferred from homology"/>
<evidence type="ECO:0000259" key="11">
    <source>
        <dbReference type="Pfam" id="PF04455"/>
    </source>
</evidence>
<evidence type="ECO:0000256" key="4">
    <source>
        <dbReference type="ARBA" id="ARBA00023239"/>
    </source>
</evidence>
<dbReference type="Proteomes" id="UP000278475">
    <property type="component" value="Unassembled WGS sequence"/>
</dbReference>
<keyword evidence="4" id="KW-0456">Lyase</keyword>
<organism evidence="14 15">
    <name type="scientific">Thermoproteota archaeon</name>
    <dbReference type="NCBI Taxonomy" id="2056631"/>
    <lineage>
        <taxon>Archaea</taxon>
        <taxon>Thermoproteota</taxon>
    </lineage>
</organism>
<feature type="domain" description="LOR/SDH bifunctional enzyme conserved" evidence="11">
    <location>
        <begin position="1"/>
        <end position="86"/>
    </location>
</feature>
<evidence type="ECO:0000256" key="10">
    <source>
        <dbReference type="ARBA" id="ARBA00081581"/>
    </source>
</evidence>
<dbReference type="Gene3D" id="3.40.50.10690">
    <property type="entry name" value="putative lor/sdh protein like domains"/>
    <property type="match status" value="1"/>
</dbReference>
<gene>
    <name evidence="14" type="ORF">DRJ31_10345</name>
</gene>
<evidence type="ECO:0000313" key="14">
    <source>
        <dbReference type="EMBL" id="RLE46150.1"/>
    </source>
</evidence>
<evidence type="ECO:0000256" key="8">
    <source>
        <dbReference type="ARBA" id="ARBA00066346"/>
    </source>
</evidence>
<dbReference type="NCBIfam" id="TIGR00300">
    <property type="entry name" value="TIGR00300 family protein"/>
    <property type="match status" value="1"/>
</dbReference>
<dbReference type="Pfam" id="PF21570">
    <property type="entry name" value="ArgZ-like_C_2nd"/>
    <property type="match status" value="1"/>
</dbReference>
<sequence>MILPKIWDRIMEMGGDFEVLEFRVGRRKTDTSYIRMVVRGRSPQHLEEILREIYLLGAVPLEVREVTVKPAPADMVLPDDFYSTTNNPTYIYFKGRWIEVEDIMMDKVIVVDPVEGRAYCKAIREVKKGDLIVVGEEGIKVKPPERPRESIGIFRFMVSEASSEKPSTTIIRRIAQDLYNVKKNKGKVVVVAGPAVVHTGAAEALASLIREGFVDVLLSGNALAVHDVEAALLGTSLGISLKNGVPSARGHRNHMVAINEIFKAGGLRAAVEKGILRKGIMYECIRRGVPFVLAGSIRDDGPLPEVITDVVEAQRRYREALKGASMVLMLATALHSIAVGNMLPSTVKLVCVDINPSTVTKLLDRGSTQAVGVISDIGTFLPLLAQELQKIKDENGVCWET</sequence>
<protein>
    <recommendedName>
        <fullName evidence="9">Ornithine cyclodeaminase</fullName>
        <ecNumber evidence="8">4.3.1.12</ecNumber>
    </recommendedName>
    <alternativeName>
        <fullName evidence="10">Archaeal ornithine cyclodeaminase</fullName>
    </alternativeName>
</protein>
<dbReference type="GO" id="GO:0000166">
    <property type="term" value="F:nucleotide binding"/>
    <property type="evidence" value="ECO:0007669"/>
    <property type="project" value="UniProtKB-KW"/>
</dbReference>
<dbReference type="Gene3D" id="2.40.420.10">
    <property type="entry name" value="conserved putative lor/sdh protein from methanococcus maripaludis s2 domain"/>
    <property type="match status" value="1"/>
</dbReference>
<keyword evidence="2" id="KW-0547">Nucleotide-binding</keyword>
<evidence type="ECO:0000256" key="2">
    <source>
        <dbReference type="ARBA" id="ARBA00022741"/>
    </source>
</evidence>
<dbReference type="AlphaFoldDB" id="A0A497ELN1"/>
<dbReference type="InterPro" id="IPR048964">
    <property type="entry name" value="ArgZ/ArgE-like_C_1st"/>
</dbReference>
<comment type="caution">
    <text evidence="14">The sequence shown here is derived from an EMBL/GenBank/DDBJ whole genome shotgun (WGS) entry which is preliminary data.</text>
</comment>
<comment type="cofactor">
    <cofactor evidence="1">
        <name>NAD(+)</name>
        <dbReference type="ChEBI" id="CHEBI:57540"/>
    </cofactor>
</comment>
<evidence type="ECO:0000256" key="9">
    <source>
        <dbReference type="ARBA" id="ARBA00072993"/>
    </source>
</evidence>
<evidence type="ECO:0000313" key="15">
    <source>
        <dbReference type="Proteomes" id="UP000278475"/>
    </source>
</evidence>
<dbReference type="InterPro" id="IPR005239">
    <property type="entry name" value="ArgZ/ArgE-like"/>
</dbReference>
<evidence type="ECO:0000256" key="3">
    <source>
        <dbReference type="ARBA" id="ARBA00023027"/>
    </source>
</evidence>